<dbReference type="InterPro" id="IPR009057">
    <property type="entry name" value="Homeodomain-like_sf"/>
</dbReference>
<dbReference type="InterPro" id="IPR003593">
    <property type="entry name" value="AAA+_ATPase"/>
</dbReference>
<dbReference type="PROSITE" id="PS50045">
    <property type="entry name" value="SIGMA54_INTERACT_4"/>
    <property type="match status" value="1"/>
</dbReference>
<dbReference type="Pfam" id="PF25601">
    <property type="entry name" value="AAA_lid_14"/>
    <property type="match status" value="1"/>
</dbReference>
<keyword evidence="7" id="KW-0547">Nucleotide-binding</keyword>
<dbReference type="FunFam" id="3.40.50.300:FF:000006">
    <property type="entry name" value="DNA-binding transcriptional regulator NtrC"/>
    <property type="match status" value="1"/>
</dbReference>
<keyword evidence="5" id="KW-0678">Repressor</keyword>
<evidence type="ECO:0000313" key="22">
    <source>
        <dbReference type="Proteomes" id="UP000282654"/>
    </source>
</evidence>
<dbReference type="PANTHER" id="PTHR32071">
    <property type="entry name" value="TRANSCRIPTIONAL REGULATORY PROTEIN"/>
    <property type="match status" value="1"/>
</dbReference>
<dbReference type="InterPro" id="IPR027417">
    <property type="entry name" value="P-loop_NTPase"/>
</dbReference>
<evidence type="ECO:0000256" key="1">
    <source>
        <dbReference type="ARBA" id="ARBA00004496"/>
    </source>
</evidence>
<dbReference type="SMART" id="SM00448">
    <property type="entry name" value="REC"/>
    <property type="match status" value="1"/>
</dbReference>
<gene>
    <name evidence="21" type="ORF">EDD75_1394</name>
</gene>
<comment type="subcellular location">
    <subcellularLocation>
        <location evidence="1">Cytoplasm</location>
    </subcellularLocation>
</comment>
<evidence type="ECO:0000256" key="6">
    <source>
        <dbReference type="ARBA" id="ARBA00022553"/>
    </source>
</evidence>
<dbReference type="AlphaFoldDB" id="A0A3N5APS9"/>
<dbReference type="PROSITE" id="PS00688">
    <property type="entry name" value="SIGMA54_INTERACT_3"/>
    <property type="match status" value="1"/>
</dbReference>
<dbReference type="InterPro" id="IPR002078">
    <property type="entry name" value="Sigma_54_int"/>
</dbReference>
<dbReference type="InterPro" id="IPR025944">
    <property type="entry name" value="Sigma_54_int_dom_CS"/>
</dbReference>
<keyword evidence="14" id="KW-0535">Nitrogen fixation</keyword>
<dbReference type="FunFam" id="3.40.50.2300:FF:000018">
    <property type="entry name" value="DNA-binding transcriptional regulator NtrC"/>
    <property type="match status" value="1"/>
</dbReference>
<keyword evidence="11" id="KW-0238">DNA-binding</keyword>
<dbReference type="Gene3D" id="1.10.8.60">
    <property type="match status" value="1"/>
</dbReference>
<evidence type="ECO:0000256" key="12">
    <source>
        <dbReference type="ARBA" id="ARBA00023159"/>
    </source>
</evidence>
<evidence type="ECO:0000256" key="15">
    <source>
        <dbReference type="ARBA" id="ARBA00024867"/>
    </source>
</evidence>
<evidence type="ECO:0000313" key="21">
    <source>
        <dbReference type="EMBL" id="RPF47119.1"/>
    </source>
</evidence>
<dbReference type="Pfam" id="PF00072">
    <property type="entry name" value="Response_reg"/>
    <property type="match status" value="1"/>
</dbReference>
<keyword evidence="13" id="KW-0804">Transcription</keyword>
<evidence type="ECO:0000256" key="4">
    <source>
        <dbReference type="ARBA" id="ARBA00022490"/>
    </source>
</evidence>
<keyword evidence="6 18" id="KW-0597">Phosphoprotein</keyword>
<keyword evidence="8" id="KW-0067">ATP-binding</keyword>
<dbReference type="RefSeq" id="WP_123929961.1">
    <property type="nucleotide sequence ID" value="NZ_RKRE01000002.1"/>
</dbReference>
<keyword evidence="22" id="KW-1185">Reference proteome</keyword>
<comment type="function">
    <text evidence="15">May play the central regulatory role in sporulation. It may be an element of the effector pathway responsible for the activation of sporulation genes in response to nutritional stress. Spo0A may act in concert with spo0H (a sigma factor) to control the expression of some genes that are critical to the sporulation process.</text>
</comment>
<evidence type="ECO:0000256" key="7">
    <source>
        <dbReference type="ARBA" id="ARBA00022741"/>
    </source>
</evidence>
<dbReference type="InterPro" id="IPR025662">
    <property type="entry name" value="Sigma_54_int_dom_ATP-bd_1"/>
</dbReference>
<dbReference type="SMART" id="SM00382">
    <property type="entry name" value="AAA"/>
    <property type="match status" value="1"/>
</dbReference>
<dbReference type="InterPro" id="IPR011006">
    <property type="entry name" value="CheY-like_superfamily"/>
</dbReference>
<dbReference type="SUPFAM" id="SSF52540">
    <property type="entry name" value="P-loop containing nucleoside triphosphate hydrolases"/>
    <property type="match status" value="1"/>
</dbReference>
<dbReference type="PRINTS" id="PR01590">
    <property type="entry name" value="HTHFIS"/>
</dbReference>
<dbReference type="Gene3D" id="1.10.10.60">
    <property type="entry name" value="Homeodomain-like"/>
    <property type="match status" value="1"/>
</dbReference>
<dbReference type="InterPro" id="IPR001789">
    <property type="entry name" value="Sig_transdc_resp-reg_receiver"/>
</dbReference>
<dbReference type="GO" id="GO:0000160">
    <property type="term" value="P:phosphorelay signal transduction system"/>
    <property type="evidence" value="ECO:0007669"/>
    <property type="project" value="UniProtKB-KW"/>
</dbReference>
<dbReference type="PROSITE" id="PS50110">
    <property type="entry name" value="RESPONSE_REGULATORY"/>
    <property type="match status" value="1"/>
</dbReference>
<keyword evidence="9" id="KW-0902">Two-component regulatory system</keyword>
<dbReference type="GO" id="GO:0005524">
    <property type="term" value="F:ATP binding"/>
    <property type="evidence" value="ECO:0007669"/>
    <property type="project" value="UniProtKB-KW"/>
</dbReference>
<evidence type="ECO:0000256" key="3">
    <source>
        <dbReference type="ARBA" id="ARBA00019059"/>
    </source>
</evidence>
<dbReference type="SUPFAM" id="SSF46689">
    <property type="entry name" value="Homeodomain-like"/>
    <property type="match status" value="1"/>
</dbReference>
<evidence type="ECO:0000256" key="11">
    <source>
        <dbReference type="ARBA" id="ARBA00023125"/>
    </source>
</evidence>
<evidence type="ECO:0000256" key="9">
    <source>
        <dbReference type="ARBA" id="ARBA00023012"/>
    </source>
</evidence>
<feature type="domain" description="Response regulatory" evidence="20">
    <location>
        <begin position="3"/>
        <end position="117"/>
    </location>
</feature>
<dbReference type="Pfam" id="PF02954">
    <property type="entry name" value="HTH_8"/>
    <property type="match status" value="1"/>
</dbReference>
<dbReference type="Proteomes" id="UP000282654">
    <property type="component" value="Unassembled WGS sequence"/>
</dbReference>
<dbReference type="InterPro" id="IPR058031">
    <property type="entry name" value="AAA_lid_NorR"/>
</dbReference>
<dbReference type="Pfam" id="PF00158">
    <property type="entry name" value="Sigma54_activat"/>
    <property type="match status" value="1"/>
</dbReference>
<dbReference type="GO" id="GO:0043565">
    <property type="term" value="F:sequence-specific DNA binding"/>
    <property type="evidence" value="ECO:0007669"/>
    <property type="project" value="InterPro"/>
</dbReference>
<comment type="caution">
    <text evidence="21">The sequence shown here is derived from an EMBL/GenBank/DDBJ whole genome shotgun (WGS) entry which is preliminary data.</text>
</comment>
<dbReference type="Gene3D" id="3.40.50.2300">
    <property type="match status" value="1"/>
</dbReference>
<keyword evidence="10" id="KW-0805">Transcription regulation</keyword>
<organism evidence="21 22">
    <name type="scientific">Thermodesulfitimonas autotrophica</name>
    <dbReference type="NCBI Taxonomy" id="1894989"/>
    <lineage>
        <taxon>Bacteria</taxon>
        <taxon>Bacillati</taxon>
        <taxon>Bacillota</taxon>
        <taxon>Clostridia</taxon>
        <taxon>Thermoanaerobacterales</taxon>
        <taxon>Thermoanaerobacteraceae</taxon>
        <taxon>Thermodesulfitimonas</taxon>
    </lineage>
</organism>
<dbReference type="InterPro" id="IPR002197">
    <property type="entry name" value="HTH_Fis"/>
</dbReference>
<sequence>MARILVVDDEESVCQMLRDLLEAEGYEVLVAFHAAKALEYLAGEEEIDAMLVDIRMPDIDGLELFSRVRETHSFPVIVMTAYGTTDTAIEAMKLGAFDYVLKPFNIEELLLTVKKAVEVSRMAEELKALRQELAGKVPGERFEQLIGRSLAMQEVYKQIGRFAETDYTVLIVGETGTGKELVAGAIHRNSKRRDGPFIRINCAAIPENLWESELFGYEKGAFTGAVNRKLGKFELANQGTLFLDEISEIPLPVQAKLLRVLQEKEFDRVGGTKTIKVDARIIAATNRDLSQMVCEGTFRADLYYRLNVVTIQVPPLRERKEDIPLLAKHFIQQAAANLKKTVQDVAPEARDLLMAYDWPGNVRELRNVCERAVVLARGPLVTPEDLPATLQPDFQNGQSGHGWRGQTLHEILSDVERSVILRALREYNYNRTRTAKALGISRRTLYAKIKELGLEGLLPVEDE</sequence>
<evidence type="ECO:0000256" key="10">
    <source>
        <dbReference type="ARBA" id="ARBA00023015"/>
    </source>
</evidence>
<name>A0A3N5APS9_9THEO</name>
<dbReference type="EMBL" id="RKRE01000002">
    <property type="protein sequence ID" value="RPF47119.1"/>
    <property type="molecule type" value="Genomic_DNA"/>
</dbReference>
<feature type="modified residue" description="4-aspartylphosphate" evidence="18">
    <location>
        <position position="53"/>
    </location>
</feature>
<keyword evidence="4" id="KW-0963">Cytoplasm</keyword>
<evidence type="ECO:0000256" key="5">
    <source>
        <dbReference type="ARBA" id="ARBA00022491"/>
    </source>
</evidence>
<evidence type="ECO:0000256" key="18">
    <source>
        <dbReference type="PROSITE-ProRule" id="PRU00169"/>
    </source>
</evidence>
<evidence type="ECO:0000256" key="14">
    <source>
        <dbReference type="ARBA" id="ARBA00023231"/>
    </source>
</evidence>
<evidence type="ECO:0000256" key="2">
    <source>
        <dbReference type="ARBA" id="ARBA00018672"/>
    </source>
</evidence>
<evidence type="ECO:0000256" key="16">
    <source>
        <dbReference type="ARBA" id="ARBA00029881"/>
    </source>
</evidence>
<keyword evidence="12" id="KW-0010">Activator</keyword>
<accession>A0A3N5APS9</accession>
<dbReference type="GO" id="GO:0005737">
    <property type="term" value="C:cytoplasm"/>
    <property type="evidence" value="ECO:0007669"/>
    <property type="project" value="UniProtKB-SubCell"/>
</dbReference>
<dbReference type="SUPFAM" id="SSF52172">
    <property type="entry name" value="CheY-like"/>
    <property type="match status" value="1"/>
</dbReference>
<dbReference type="GO" id="GO:0006355">
    <property type="term" value="P:regulation of DNA-templated transcription"/>
    <property type="evidence" value="ECO:0007669"/>
    <property type="project" value="InterPro"/>
</dbReference>
<evidence type="ECO:0000256" key="17">
    <source>
        <dbReference type="ARBA" id="ARBA00031910"/>
    </source>
</evidence>
<feature type="domain" description="Sigma-54 factor interaction" evidence="19">
    <location>
        <begin position="145"/>
        <end position="374"/>
    </location>
</feature>
<dbReference type="PANTHER" id="PTHR32071:SF95">
    <property type="entry name" value="DNA-BINDING TRANSCRIPTIONAL REGULATOR NTRC"/>
    <property type="match status" value="1"/>
</dbReference>
<protein>
    <recommendedName>
        <fullName evidence="3">DNA-binding transcriptional regulator NtrC</fullName>
    </recommendedName>
    <alternativeName>
        <fullName evidence="16">Nitrogen regulation protein NR(I)</fullName>
    </alternativeName>
    <alternativeName>
        <fullName evidence="17">Nitrogen regulator I</fullName>
    </alternativeName>
    <alternativeName>
        <fullName evidence="2">Stage 0 sporulation protein A homolog</fullName>
    </alternativeName>
</protein>
<reference evidence="21 22" key="1">
    <citation type="submission" date="2018-11" db="EMBL/GenBank/DDBJ databases">
        <title>Genomic Encyclopedia of Type Strains, Phase IV (KMG-IV): sequencing the most valuable type-strain genomes for metagenomic binning, comparative biology and taxonomic classification.</title>
        <authorList>
            <person name="Goeker M."/>
        </authorList>
    </citation>
    <scope>NUCLEOTIDE SEQUENCE [LARGE SCALE GENOMIC DNA]</scope>
    <source>
        <strain evidence="21 22">DSM 102936</strain>
    </source>
</reference>
<dbReference type="CDD" id="cd00009">
    <property type="entry name" value="AAA"/>
    <property type="match status" value="1"/>
</dbReference>
<evidence type="ECO:0000256" key="8">
    <source>
        <dbReference type="ARBA" id="ARBA00022840"/>
    </source>
</evidence>
<dbReference type="FunFam" id="1.10.8.60:FF:000014">
    <property type="entry name" value="DNA-binding transcriptional regulator NtrC"/>
    <property type="match status" value="1"/>
</dbReference>
<evidence type="ECO:0000256" key="13">
    <source>
        <dbReference type="ARBA" id="ARBA00023163"/>
    </source>
</evidence>
<evidence type="ECO:0000259" key="19">
    <source>
        <dbReference type="PROSITE" id="PS50045"/>
    </source>
</evidence>
<evidence type="ECO:0000259" key="20">
    <source>
        <dbReference type="PROSITE" id="PS50110"/>
    </source>
</evidence>
<proteinExistence type="predicted"/>
<dbReference type="PROSITE" id="PS00675">
    <property type="entry name" value="SIGMA54_INTERACT_1"/>
    <property type="match status" value="1"/>
</dbReference>
<dbReference type="OrthoDB" id="9803970at2"/>
<dbReference type="Gene3D" id="3.40.50.300">
    <property type="entry name" value="P-loop containing nucleotide triphosphate hydrolases"/>
    <property type="match status" value="1"/>
</dbReference>